<comment type="similarity">
    <text evidence="2">Belongs to the monovalent cation:proton antiporter 2 (CPA2) transporter (TC 2.A.37) family.</text>
</comment>
<feature type="transmembrane region" description="Helical" evidence="11">
    <location>
        <begin position="180"/>
        <end position="202"/>
    </location>
</feature>
<dbReference type="EMBL" id="RSFE01000003">
    <property type="protein sequence ID" value="RWU11663.1"/>
    <property type="molecule type" value="Genomic_DNA"/>
</dbReference>
<comment type="caution">
    <text evidence="14">The sequence shown here is derived from an EMBL/GenBank/DDBJ whole genome shotgun (WGS) entry which is preliminary data.</text>
</comment>
<dbReference type="InterPro" id="IPR036721">
    <property type="entry name" value="RCK_C_sf"/>
</dbReference>
<dbReference type="InterPro" id="IPR038770">
    <property type="entry name" value="Na+/solute_symporter_sf"/>
</dbReference>
<keyword evidence="4" id="KW-0050">Antiport</keyword>
<dbReference type="PROSITE" id="PS51202">
    <property type="entry name" value="RCK_C"/>
    <property type="match status" value="1"/>
</dbReference>
<feature type="transmembrane region" description="Helical" evidence="11">
    <location>
        <begin position="214"/>
        <end position="229"/>
    </location>
</feature>
<dbReference type="PANTHER" id="PTHR46157">
    <property type="entry name" value="K(+) EFFLUX ANTIPORTER 3, CHLOROPLASTIC"/>
    <property type="match status" value="1"/>
</dbReference>
<evidence type="ECO:0000256" key="1">
    <source>
        <dbReference type="ARBA" id="ARBA00004141"/>
    </source>
</evidence>
<gene>
    <name evidence="14" type="ORF">EGC76_05215</name>
</gene>
<feature type="transmembrane region" description="Helical" evidence="11">
    <location>
        <begin position="85"/>
        <end position="108"/>
    </location>
</feature>
<dbReference type="GO" id="GO:1902600">
    <property type="term" value="P:proton transmembrane transport"/>
    <property type="evidence" value="ECO:0007669"/>
    <property type="project" value="InterPro"/>
</dbReference>
<reference evidence="14 15" key="1">
    <citation type="submission" date="2018-12" db="EMBL/GenBank/DDBJ databases">
        <authorList>
            <person name="Li A."/>
            <person name="Zhang M."/>
            <person name="Zhu H."/>
        </authorList>
    </citation>
    <scope>NUCLEOTIDE SEQUENCE [LARGE SCALE GENOMIC DNA]</scope>
    <source>
        <strain evidence="14 15">R04H25</strain>
    </source>
</reference>
<dbReference type="InterPro" id="IPR006037">
    <property type="entry name" value="RCK_C"/>
</dbReference>
<keyword evidence="7" id="KW-0630">Potassium</keyword>
<dbReference type="PANTHER" id="PTHR46157:SF4">
    <property type="entry name" value="K(+) EFFLUX ANTIPORTER 3, CHLOROPLASTIC"/>
    <property type="match status" value="1"/>
</dbReference>
<evidence type="ECO:0000256" key="7">
    <source>
        <dbReference type="ARBA" id="ARBA00022958"/>
    </source>
</evidence>
<feature type="transmembrane region" description="Helical" evidence="11">
    <location>
        <begin position="271"/>
        <end position="288"/>
    </location>
</feature>
<keyword evidence="9" id="KW-0406">Ion transport</keyword>
<dbReference type="SUPFAM" id="SSF51735">
    <property type="entry name" value="NAD(P)-binding Rossmann-fold domains"/>
    <property type="match status" value="1"/>
</dbReference>
<keyword evidence="8 11" id="KW-1133">Transmembrane helix</keyword>
<dbReference type="RefSeq" id="WP_128351952.1">
    <property type="nucleotide sequence ID" value="NZ_CAXBCQ010000020.1"/>
</dbReference>
<dbReference type="GO" id="GO:0015297">
    <property type="term" value="F:antiporter activity"/>
    <property type="evidence" value="ECO:0007669"/>
    <property type="project" value="UniProtKB-KW"/>
</dbReference>
<keyword evidence="6 11" id="KW-0812">Transmembrane</keyword>
<dbReference type="GO" id="GO:0005886">
    <property type="term" value="C:plasma membrane"/>
    <property type="evidence" value="ECO:0007669"/>
    <property type="project" value="TreeGrafter"/>
</dbReference>
<feature type="transmembrane region" description="Helical" evidence="11">
    <location>
        <begin position="54"/>
        <end position="73"/>
    </location>
</feature>
<feature type="domain" description="RCK C-terminal" evidence="13">
    <location>
        <begin position="568"/>
        <end position="652"/>
    </location>
</feature>
<evidence type="ECO:0000313" key="14">
    <source>
        <dbReference type="EMBL" id="RWU11663.1"/>
    </source>
</evidence>
<feature type="transmembrane region" description="Helical" evidence="11">
    <location>
        <begin position="326"/>
        <end position="348"/>
    </location>
</feature>
<keyword evidence="15" id="KW-1185">Reference proteome</keyword>
<dbReference type="Pfam" id="PF00999">
    <property type="entry name" value="Na_H_Exchanger"/>
    <property type="match status" value="1"/>
</dbReference>
<feature type="transmembrane region" description="Helical" evidence="11">
    <location>
        <begin position="6"/>
        <end position="22"/>
    </location>
</feature>
<dbReference type="InterPro" id="IPR003148">
    <property type="entry name" value="RCK_N"/>
</dbReference>
<dbReference type="Pfam" id="PF02254">
    <property type="entry name" value="TrkA_N"/>
    <property type="match status" value="1"/>
</dbReference>
<evidence type="ECO:0000256" key="3">
    <source>
        <dbReference type="ARBA" id="ARBA00022448"/>
    </source>
</evidence>
<dbReference type="PROSITE" id="PS51201">
    <property type="entry name" value="RCK_N"/>
    <property type="match status" value="1"/>
</dbReference>
<keyword evidence="3" id="KW-0813">Transport</keyword>
<dbReference type="InterPro" id="IPR036291">
    <property type="entry name" value="NAD(P)-bd_dom_sf"/>
</dbReference>
<sequence length="653" mass="71295">MNSGFTDILLLLAMAVVLVWAFRKIKLPAILAYLVAGIVAGPDVLAWISDPDEYHFVAELGVVLLLFSLGLEFSLPKMIAMRGQVFGLGAGQVVLCTALFAVLAVFFVNDWTTAFIVGCTLALSSTAVVIKQLGESSQLTSKKGQLTVAVLLFQDIAVVPMLIIIPLLASNSDISMWESLGYALLKGTGVVIVLMAIGKWVLPHVFREIAKLRTDELFVLATLLVALVAGGMTHLFGLSMALGAFLAGMMLGESKYKHQLEADIRPFRDILMGLFFITVGMQLDFNVFVANLHWIIAIVIAVGLIKLFVVRALAGIMDERKEDAWGAGLMLFQMGEFGFVLASLALSFQLLEASVASMLVGVGVFGMALTPLVIQRCRNVVDFILRKQDEDDGVGLPQPNDERSRVLILGFGRVGQTVARFLTNEGIDYLAIDHDAKRVQEAVAGGSKVFFGNAVRRDILQAVHADEAELIIISFADDERALDVLKAIRHINEHAEIIVRSRDDMRLKAMMEAGATQVVPDTLEASLMLVSQILSRSGIPIRKILSRLDQARRSHYGEMHGFYPGETTDMNPEKLDRLQFLHAVALPQNAFACGKKLIDLALDDLNLQIKSVRRGDQEFSEVHGDFALQHDDVVLLAGGPRAIEAGESYLLNG</sequence>
<dbReference type="InterPro" id="IPR006153">
    <property type="entry name" value="Cation/H_exchanger_TM"/>
</dbReference>
<feature type="transmembrane region" description="Helical" evidence="11">
    <location>
        <begin position="294"/>
        <end position="314"/>
    </location>
</feature>
<protein>
    <submittedName>
        <fullName evidence="14">Potassium transporter</fullName>
    </submittedName>
</protein>
<evidence type="ECO:0000256" key="8">
    <source>
        <dbReference type="ARBA" id="ARBA00022989"/>
    </source>
</evidence>
<feature type="transmembrane region" description="Helical" evidence="11">
    <location>
        <begin position="114"/>
        <end position="134"/>
    </location>
</feature>
<evidence type="ECO:0000256" key="11">
    <source>
        <dbReference type="SAM" id="Phobius"/>
    </source>
</evidence>
<accession>A0A451GEX4</accession>
<evidence type="ECO:0000259" key="13">
    <source>
        <dbReference type="PROSITE" id="PS51202"/>
    </source>
</evidence>
<keyword evidence="5" id="KW-0633">Potassium transport</keyword>
<evidence type="ECO:0000256" key="4">
    <source>
        <dbReference type="ARBA" id="ARBA00022449"/>
    </source>
</evidence>
<dbReference type="OrthoDB" id="9781411at2"/>
<feature type="domain" description="RCK N-terminal" evidence="12">
    <location>
        <begin position="403"/>
        <end position="520"/>
    </location>
</feature>
<organism evidence="14 15">
    <name type="scientific">Pseudidiomarina gelatinasegens</name>
    <dbReference type="NCBI Taxonomy" id="2487740"/>
    <lineage>
        <taxon>Bacteria</taxon>
        <taxon>Pseudomonadati</taxon>
        <taxon>Pseudomonadota</taxon>
        <taxon>Gammaproteobacteria</taxon>
        <taxon>Alteromonadales</taxon>
        <taxon>Idiomarinaceae</taxon>
        <taxon>Pseudidiomarina</taxon>
    </lineage>
</organism>
<evidence type="ECO:0000259" key="12">
    <source>
        <dbReference type="PROSITE" id="PS51201"/>
    </source>
</evidence>
<evidence type="ECO:0000256" key="5">
    <source>
        <dbReference type="ARBA" id="ARBA00022538"/>
    </source>
</evidence>
<dbReference type="AlphaFoldDB" id="A0A451GEX4"/>
<evidence type="ECO:0000313" key="15">
    <source>
        <dbReference type="Proteomes" id="UP000288789"/>
    </source>
</evidence>
<dbReference type="SUPFAM" id="SSF116726">
    <property type="entry name" value="TrkA C-terminal domain-like"/>
    <property type="match status" value="1"/>
</dbReference>
<evidence type="ECO:0000256" key="6">
    <source>
        <dbReference type="ARBA" id="ARBA00022692"/>
    </source>
</evidence>
<dbReference type="InterPro" id="IPR004771">
    <property type="entry name" value="K/H_exchanger"/>
</dbReference>
<dbReference type="NCBIfam" id="TIGR00932">
    <property type="entry name" value="2a37"/>
    <property type="match status" value="1"/>
</dbReference>
<keyword evidence="10 11" id="KW-0472">Membrane</keyword>
<dbReference type="Proteomes" id="UP000288789">
    <property type="component" value="Unassembled WGS sequence"/>
</dbReference>
<dbReference type="GO" id="GO:0008324">
    <property type="term" value="F:monoatomic cation transmembrane transporter activity"/>
    <property type="evidence" value="ECO:0007669"/>
    <property type="project" value="InterPro"/>
</dbReference>
<evidence type="ECO:0000256" key="2">
    <source>
        <dbReference type="ARBA" id="ARBA00005551"/>
    </source>
</evidence>
<comment type="subcellular location">
    <subcellularLocation>
        <location evidence="1">Membrane</location>
        <topology evidence="1">Multi-pass membrane protein</topology>
    </subcellularLocation>
</comment>
<feature type="transmembrane region" description="Helical" evidence="11">
    <location>
        <begin position="146"/>
        <end position="168"/>
    </location>
</feature>
<dbReference type="Gene3D" id="1.20.1530.20">
    <property type="match status" value="1"/>
</dbReference>
<feature type="transmembrane region" description="Helical" evidence="11">
    <location>
        <begin position="29"/>
        <end position="48"/>
    </location>
</feature>
<dbReference type="Gene3D" id="3.30.70.1450">
    <property type="entry name" value="Regulator of K+ conductance, C-terminal domain"/>
    <property type="match status" value="1"/>
</dbReference>
<evidence type="ECO:0000256" key="10">
    <source>
        <dbReference type="ARBA" id="ARBA00023136"/>
    </source>
</evidence>
<dbReference type="GO" id="GO:0006813">
    <property type="term" value="P:potassium ion transport"/>
    <property type="evidence" value="ECO:0007669"/>
    <property type="project" value="UniProtKB-KW"/>
</dbReference>
<evidence type="ECO:0000256" key="9">
    <source>
        <dbReference type="ARBA" id="ARBA00023065"/>
    </source>
</evidence>
<dbReference type="Gene3D" id="3.40.50.720">
    <property type="entry name" value="NAD(P)-binding Rossmann-like Domain"/>
    <property type="match status" value="1"/>
</dbReference>
<feature type="transmembrane region" description="Helical" evidence="11">
    <location>
        <begin position="354"/>
        <end position="374"/>
    </location>
</feature>
<name>A0A451GEX4_9GAMM</name>
<proteinExistence type="inferred from homology"/>